<keyword evidence="1" id="KW-0812">Transmembrane</keyword>
<accession>A0AAV2BDX0</accession>
<evidence type="ECO:0000256" key="1">
    <source>
        <dbReference type="SAM" id="Phobius"/>
    </source>
</evidence>
<dbReference type="Proteomes" id="UP001497382">
    <property type="component" value="Unassembled WGS sequence"/>
</dbReference>
<gene>
    <name evidence="2" type="ORF">LARSCL_LOCUS18429</name>
</gene>
<evidence type="ECO:0000313" key="2">
    <source>
        <dbReference type="EMBL" id="CAL1293834.1"/>
    </source>
</evidence>
<dbReference type="EMBL" id="CAXIEN010000335">
    <property type="protein sequence ID" value="CAL1293834.1"/>
    <property type="molecule type" value="Genomic_DNA"/>
</dbReference>
<comment type="caution">
    <text evidence="2">The sequence shown here is derived from an EMBL/GenBank/DDBJ whole genome shotgun (WGS) entry which is preliminary data.</text>
</comment>
<name>A0AAV2BDX0_9ARAC</name>
<sequence length="72" mass="8835">MNLIFFLLSYERYFDVFVELIFINFILFSHCFSLTLAFIVQLLFLMQIYIFLFGFLLPMQCCNIPFKFFILY</sequence>
<feature type="transmembrane region" description="Helical" evidence="1">
    <location>
        <begin position="50"/>
        <end position="70"/>
    </location>
</feature>
<evidence type="ECO:0000313" key="3">
    <source>
        <dbReference type="Proteomes" id="UP001497382"/>
    </source>
</evidence>
<dbReference type="AlphaFoldDB" id="A0AAV2BDX0"/>
<keyword evidence="3" id="KW-1185">Reference proteome</keyword>
<reference evidence="2 3" key="1">
    <citation type="submission" date="2024-04" db="EMBL/GenBank/DDBJ databases">
        <authorList>
            <person name="Rising A."/>
            <person name="Reimegard J."/>
            <person name="Sonavane S."/>
            <person name="Akerstrom W."/>
            <person name="Nylinder S."/>
            <person name="Hedman E."/>
            <person name="Kallberg Y."/>
        </authorList>
    </citation>
    <scope>NUCLEOTIDE SEQUENCE [LARGE SCALE GENOMIC DNA]</scope>
</reference>
<protein>
    <submittedName>
        <fullName evidence="2">Uncharacterized protein</fullName>
    </submittedName>
</protein>
<proteinExistence type="predicted"/>
<feature type="transmembrane region" description="Helical" evidence="1">
    <location>
        <begin position="20"/>
        <end position="43"/>
    </location>
</feature>
<keyword evidence="1" id="KW-0472">Membrane</keyword>
<keyword evidence="1" id="KW-1133">Transmembrane helix</keyword>
<organism evidence="2 3">
    <name type="scientific">Larinioides sclopetarius</name>
    <dbReference type="NCBI Taxonomy" id="280406"/>
    <lineage>
        <taxon>Eukaryota</taxon>
        <taxon>Metazoa</taxon>
        <taxon>Ecdysozoa</taxon>
        <taxon>Arthropoda</taxon>
        <taxon>Chelicerata</taxon>
        <taxon>Arachnida</taxon>
        <taxon>Araneae</taxon>
        <taxon>Araneomorphae</taxon>
        <taxon>Entelegynae</taxon>
        <taxon>Araneoidea</taxon>
        <taxon>Araneidae</taxon>
        <taxon>Larinioides</taxon>
    </lineage>
</organism>